<dbReference type="GO" id="GO:0140096">
    <property type="term" value="F:catalytic activity, acting on a protein"/>
    <property type="evidence" value="ECO:0007669"/>
    <property type="project" value="UniProtKB-ARBA"/>
</dbReference>
<dbReference type="PATRIC" id="fig|1423782.4.peg.248"/>
<dbReference type="OrthoDB" id="2080934at2"/>
<evidence type="ECO:0000259" key="1">
    <source>
        <dbReference type="PROSITE" id="PS51733"/>
    </source>
</evidence>
<comment type="caution">
    <text evidence="2">The sequence shown here is derived from an EMBL/GenBank/DDBJ whole genome shotgun (WGS) entry which is preliminary data.</text>
</comment>
<dbReference type="GO" id="GO:0009249">
    <property type="term" value="P:protein lipoylation"/>
    <property type="evidence" value="ECO:0007669"/>
    <property type="project" value="UniProtKB-ARBA"/>
</dbReference>
<proteinExistence type="predicted"/>
<dbReference type="Pfam" id="PF21948">
    <property type="entry name" value="LplA-B_cat"/>
    <property type="match status" value="1"/>
</dbReference>
<dbReference type="GO" id="GO:0016874">
    <property type="term" value="F:ligase activity"/>
    <property type="evidence" value="ECO:0007669"/>
    <property type="project" value="UniProtKB-KW"/>
</dbReference>
<dbReference type="PROSITE" id="PS51733">
    <property type="entry name" value="BPL_LPL_CATALYTIC"/>
    <property type="match status" value="1"/>
</dbReference>
<sequence>MNDFIKQPVAEFDQPLVPKNNTTSFIYTNALLQSSKEMATPLLHFWTLEKTVILGLKDQRLPHLDQALKVCERHGYHYFLRNSGGLAVISDDGILNFSLFFPWHLETRQLTIDEAYERMITVIKAAFPELQIETGEVTHSYCPGTFDVHVNGQKIGGISQRRNMDGVVVMLYLGINGPQMTRGELVRDFYDAGLSDEENKWRFPDVWPTSMTTISSLLGHEVTVADAKQRLRDVFPHHQQAKFDQLMWQADFIKSLNDERIAIGKLQQRLSKEN</sequence>
<dbReference type="Gene3D" id="3.30.930.10">
    <property type="entry name" value="Bira Bifunctional Protein, Domain 2"/>
    <property type="match status" value="1"/>
</dbReference>
<name>A0A0R1XJ99_9LACO</name>
<dbReference type="RefSeq" id="WP_047767939.1">
    <property type="nucleotide sequence ID" value="NZ_AZGM01000073.1"/>
</dbReference>
<dbReference type="EMBL" id="AZGM01000073">
    <property type="protein sequence ID" value="KRM26844.1"/>
    <property type="molecule type" value="Genomic_DNA"/>
</dbReference>
<organism evidence="2 3">
    <name type="scientific">Limosilactobacillus panis DSM 6035</name>
    <dbReference type="NCBI Taxonomy" id="1423782"/>
    <lineage>
        <taxon>Bacteria</taxon>
        <taxon>Bacillati</taxon>
        <taxon>Bacillota</taxon>
        <taxon>Bacilli</taxon>
        <taxon>Lactobacillales</taxon>
        <taxon>Lactobacillaceae</taxon>
        <taxon>Limosilactobacillus</taxon>
    </lineage>
</organism>
<dbReference type="GO" id="GO:0016740">
    <property type="term" value="F:transferase activity"/>
    <property type="evidence" value="ECO:0007669"/>
    <property type="project" value="UniProtKB-ARBA"/>
</dbReference>
<accession>A0A0R1XJ99</accession>
<dbReference type="InterPro" id="IPR050664">
    <property type="entry name" value="Octanoyltrans_LipM/LipL"/>
</dbReference>
<keyword evidence="2" id="KW-0436">Ligase</keyword>
<evidence type="ECO:0000313" key="3">
    <source>
        <dbReference type="Proteomes" id="UP000051412"/>
    </source>
</evidence>
<feature type="domain" description="BPL/LPL catalytic" evidence="1">
    <location>
        <begin position="37"/>
        <end position="243"/>
    </location>
</feature>
<dbReference type="SUPFAM" id="SSF55681">
    <property type="entry name" value="Class II aaRS and biotin synthetases"/>
    <property type="match status" value="1"/>
</dbReference>
<dbReference type="PANTHER" id="PTHR43679:SF2">
    <property type="entry name" value="OCTANOYL-[GCVH]:PROTEIN N-OCTANOYLTRANSFERASE"/>
    <property type="match status" value="1"/>
</dbReference>
<protein>
    <submittedName>
        <fullName evidence="2">Lipoate-protein ligase A family protein</fullName>
    </submittedName>
</protein>
<evidence type="ECO:0000313" key="2">
    <source>
        <dbReference type="EMBL" id="KRM26844.1"/>
    </source>
</evidence>
<dbReference type="PANTHER" id="PTHR43679">
    <property type="entry name" value="OCTANOYLTRANSFERASE LIPM-RELATED"/>
    <property type="match status" value="1"/>
</dbReference>
<dbReference type="Proteomes" id="UP000051412">
    <property type="component" value="Unassembled WGS sequence"/>
</dbReference>
<dbReference type="AlphaFoldDB" id="A0A0R1XJ99"/>
<dbReference type="InterPro" id="IPR045864">
    <property type="entry name" value="aa-tRNA-synth_II/BPL/LPL"/>
</dbReference>
<gene>
    <name evidence="2" type="ORF">FD32_GL000246</name>
</gene>
<dbReference type="STRING" id="1423782.FD32_GL000246"/>
<keyword evidence="3" id="KW-1185">Reference proteome</keyword>
<dbReference type="InterPro" id="IPR004143">
    <property type="entry name" value="BPL_LPL_catalytic"/>
</dbReference>
<reference evidence="2 3" key="1">
    <citation type="journal article" date="2015" name="Genome Announc.">
        <title>Expanding the biotechnology potential of lactobacilli through comparative genomics of 213 strains and associated genera.</title>
        <authorList>
            <person name="Sun Z."/>
            <person name="Harris H.M."/>
            <person name="McCann A."/>
            <person name="Guo C."/>
            <person name="Argimon S."/>
            <person name="Zhang W."/>
            <person name="Yang X."/>
            <person name="Jeffery I.B."/>
            <person name="Cooney J.C."/>
            <person name="Kagawa T.F."/>
            <person name="Liu W."/>
            <person name="Song Y."/>
            <person name="Salvetti E."/>
            <person name="Wrobel A."/>
            <person name="Rasinkangas P."/>
            <person name="Parkhill J."/>
            <person name="Rea M.C."/>
            <person name="O'Sullivan O."/>
            <person name="Ritari J."/>
            <person name="Douillard F.P."/>
            <person name="Paul Ross R."/>
            <person name="Yang R."/>
            <person name="Briner A.E."/>
            <person name="Felis G.E."/>
            <person name="de Vos W.M."/>
            <person name="Barrangou R."/>
            <person name="Klaenhammer T.R."/>
            <person name="Caufield P.W."/>
            <person name="Cui Y."/>
            <person name="Zhang H."/>
            <person name="O'Toole P.W."/>
        </authorList>
    </citation>
    <scope>NUCLEOTIDE SEQUENCE [LARGE SCALE GENOMIC DNA]</scope>
    <source>
        <strain evidence="2 3">DSM 6035</strain>
    </source>
</reference>